<evidence type="ECO:0000313" key="1">
    <source>
        <dbReference type="EMBL" id="GAA4060923.1"/>
    </source>
</evidence>
<name>A0ABP7V7G1_9ACTN</name>
<proteinExistence type="predicted"/>
<dbReference type="Proteomes" id="UP001499984">
    <property type="component" value="Unassembled WGS sequence"/>
</dbReference>
<sequence length="56" mass="6250">MPIVLGEHLPDDIRGVLAGRIDTHLTRYGLATDGRPYAHPARLVARRPESQAREFS</sequence>
<keyword evidence="2" id="KW-1185">Reference proteome</keyword>
<dbReference type="EMBL" id="BAAAZY010000010">
    <property type="protein sequence ID" value="GAA4060923.1"/>
    <property type="molecule type" value="Genomic_DNA"/>
</dbReference>
<reference evidence="2" key="1">
    <citation type="journal article" date="2019" name="Int. J. Syst. Evol. Microbiol.">
        <title>The Global Catalogue of Microorganisms (GCM) 10K type strain sequencing project: providing services to taxonomists for standard genome sequencing and annotation.</title>
        <authorList>
            <consortium name="The Broad Institute Genomics Platform"/>
            <consortium name="The Broad Institute Genome Sequencing Center for Infectious Disease"/>
            <person name="Wu L."/>
            <person name="Ma J."/>
        </authorList>
    </citation>
    <scope>NUCLEOTIDE SEQUENCE [LARGE SCALE GENOMIC DNA]</scope>
    <source>
        <strain evidence="2">JCM 16925</strain>
    </source>
</reference>
<comment type="caution">
    <text evidence="1">The sequence shown here is derived from an EMBL/GenBank/DDBJ whole genome shotgun (WGS) entry which is preliminary data.</text>
</comment>
<gene>
    <name evidence="1" type="ORF">GCM10022233_37870</name>
</gene>
<evidence type="ECO:0000313" key="2">
    <source>
        <dbReference type="Proteomes" id="UP001499984"/>
    </source>
</evidence>
<protein>
    <submittedName>
        <fullName evidence="1">Uncharacterized protein</fullName>
    </submittedName>
</protein>
<accession>A0ABP7V7G1</accession>
<organism evidence="1 2">
    <name type="scientific">Streptomyces shaanxiensis</name>
    <dbReference type="NCBI Taxonomy" id="653357"/>
    <lineage>
        <taxon>Bacteria</taxon>
        <taxon>Bacillati</taxon>
        <taxon>Actinomycetota</taxon>
        <taxon>Actinomycetes</taxon>
        <taxon>Kitasatosporales</taxon>
        <taxon>Streptomycetaceae</taxon>
        <taxon>Streptomyces</taxon>
    </lineage>
</organism>